<dbReference type="GO" id="GO:0030422">
    <property type="term" value="P:siRNA processing"/>
    <property type="evidence" value="ECO:0007669"/>
    <property type="project" value="TreeGrafter"/>
</dbReference>
<dbReference type="SMART" id="SM00358">
    <property type="entry name" value="DSRM"/>
    <property type="match status" value="2"/>
</dbReference>
<evidence type="ECO:0000256" key="3">
    <source>
        <dbReference type="SAM" id="MobiDB-lite"/>
    </source>
</evidence>
<dbReference type="GO" id="GO:0005634">
    <property type="term" value="C:nucleus"/>
    <property type="evidence" value="ECO:0007669"/>
    <property type="project" value="TreeGrafter"/>
</dbReference>
<name>A0A5J5CEV4_9PERO</name>
<evidence type="ECO:0000259" key="4">
    <source>
        <dbReference type="PROSITE" id="PS50137"/>
    </source>
</evidence>
<dbReference type="InterPro" id="IPR014720">
    <property type="entry name" value="dsRBD_dom"/>
</dbReference>
<feature type="compositionally biased region" description="Basic and acidic residues" evidence="3">
    <location>
        <begin position="43"/>
        <end position="52"/>
    </location>
</feature>
<feature type="region of interest" description="Disordered" evidence="3">
    <location>
        <begin position="89"/>
        <end position="108"/>
    </location>
</feature>
<accession>A0A5J5CEV4</accession>
<dbReference type="GO" id="GO:0016442">
    <property type="term" value="C:RISC complex"/>
    <property type="evidence" value="ECO:0007669"/>
    <property type="project" value="TreeGrafter"/>
</dbReference>
<organism evidence="5 6">
    <name type="scientific">Etheostoma spectabile</name>
    <name type="common">orangethroat darter</name>
    <dbReference type="NCBI Taxonomy" id="54343"/>
    <lineage>
        <taxon>Eukaryota</taxon>
        <taxon>Metazoa</taxon>
        <taxon>Chordata</taxon>
        <taxon>Craniata</taxon>
        <taxon>Vertebrata</taxon>
        <taxon>Euteleostomi</taxon>
        <taxon>Actinopterygii</taxon>
        <taxon>Neopterygii</taxon>
        <taxon>Teleostei</taxon>
        <taxon>Neoteleostei</taxon>
        <taxon>Acanthomorphata</taxon>
        <taxon>Eupercaria</taxon>
        <taxon>Perciformes</taxon>
        <taxon>Percoidei</taxon>
        <taxon>Percidae</taxon>
        <taxon>Etheostomatinae</taxon>
        <taxon>Etheostoma</taxon>
    </lineage>
</organism>
<dbReference type="GO" id="GO:0070578">
    <property type="term" value="C:RISC-loading complex"/>
    <property type="evidence" value="ECO:0007669"/>
    <property type="project" value="TreeGrafter"/>
</dbReference>
<dbReference type="EMBL" id="VOFY01000078">
    <property type="protein sequence ID" value="KAA8578839.1"/>
    <property type="molecule type" value="Genomic_DNA"/>
</dbReference>
<dbReference type="SUPFAM" id="SSF54768">
    <property type="entry name" value="dsRNA-binding domain-like"/>
    <property type="match status" value="2"/>
</dbReference>
<feature type="region of interest" description="Disordered" evidence="3">
    <location>
        <begin position="43"/>
        <end position="62"/>
    </location>
</feature>
<keyword evidence="6" id="KW-1185">Reference proteome</keyword>
<feature type="compositionally biased region" description="Polar residues" evidence="3">
    <location>
        <begin position="92"/>
        <end position="108"/>
    </location>
</feature>
<gene>
    <name evidence="5" type="ORF">FQN60_000045</name>
</gene>
<dbReference type="Gene3D" id="3.30.160.20">
    <property type="match status" value="2"/>
</dbReference>
<evidence type="ECO:0000256" key="2">
    <source>
        <dbReference type="PROSITE-ProRule" id="PRU00266"/>
    </source>
</evidence>
<dbReference type="Pfam" id="PF00035">
    <property type="entry name" value="dsrm"/>
    <property type="match status" value="2"/>
</dbReference>
<dbReference type="PANTHER" id="PTHR46205">
    <property type="entry name" value="LOQUACIOUS, ISOFORM B"/>
    <property type="match status" value="1"/>
</dbReference>
<proteinExistence type="predicted"/>
<feature type="domain" description="DRBM" evidence="4">
    <location>
        <begin position="110"/>
        <end position="181"/>
    </location>
</feature>
<dbReference type="InterPro" id="IPR051247">
    <property type="entry name" value="RLC_Component"/>
</dbReference>
<dbReference type="PROSITE" id="PS50137">
    <property type="entry name" value="DS_RBD"/>
    <property type="match status" value="2"/>
</dbReference>
<evidence type="ECO:0000256" key="1">
    <source>
        <dbReference type="ARBA" id="ARBA00022884"/>
    </source>
</evidence>
<dbReference type="GO" id="GO:0005737">
    <property type="term" value="C:cytoplasm"/>
    <property type="evidence" value="ECO:0007669"/>
    <property type="project" value="TreeGrafter"/>
</dbReference>
<dbReference type="GO" id="GO:0003725">
    <property type="term" value="F:double-stranded RNA binding"/>
    <property type="evidence" value="ECO:0007669"/>
    <property type="project" value="TreeGrafter"/>
</dbReference>
<dbReference type="AlphaFoldDB" id="A0A5J5CEV4"/>
<sequence length="192" mass="21345">MSVTWCSLLEKYAENEKCTVEYHTLSSEGTQHDHTFTVQVKLTRSDQPEKQAEATGTGKTENEAKAQAAQACLLKNVPPALLEMIGSHHNRYTPTSDSETQSRVEPGSRNTVAKLQELCLRKKWPAPWYTYLDAQPNHICCGRLIVLTQDGEIHICLTGYGTSKKAARSAAAERILQLTLSITRLTDLESVD</sequence>
<comment type="caution">
    <text evidence="5">The sequence shown here is derived from an EMBL/GenBank/DDBJ whole genome shotgun (WGS) entry which is preliminary data.</text>
</comment>
<dbReference type="PANTHER" id="PTHR46205:SF3">
    <property type="entry name" value="LOQUACIOUS, ISOFORM B"/>
    <property type="match status" value="1"/>
</dbReference>
<reference evidence="5 6" key="1">
    <citation type="submission" date="2019-08" db="EMBL/GenBank/DDBJ databases">
        <title>A chromosome-level genome assembly, high-density linkage maps, and genome scans reveal the genomic architecture of hybrid incompatibilities underlying speciation via character displacement in darters (Percidae: Etheostominae).</title>
        <authorList>
            <person name="Moran R.L."/>
            <person name="Catchen J.M."/>
            <person name="Fuller R.C."/>
        </authorList>
    </citation>
    <scope>NUCLEOTIDE SEQUENCE [LARGE SCALE GENOMIC DNA]</scope>
    <source>
        <strain evidence="5">EspeVRDwgs_2016</strain>
        <tissue evidence="5">Muscle</tissue>
    </source>
</reference>
<dbReference type="GO" id="GO:0035197">
    <property type="term" value="F:siRNA binding"/>
    <property type="evidence" value="ECO:0007669"/>
    <property type="project" value="TreeGrafter"/>
</dbReference>
<feature type="domain" description="DRBM" evidence="4">
    <location>
        <begin position="4"/>
        <end position="73"/>
    </location>
</feature>
<keyword evidence="1 2" id="KW-0694">RNA-binding</keyword>
<dbReference type="GO" id="GO:0070920">
    <property type="term" value="P:regulation of regulatory ncRNA processing"/>
    <property type="evidence" value="ECO:0007669"/>
    <property type="project" value="TreeGrafter"/>
</dbReference>
<protein>
    <recommendedName>
        <fullName evidence="4">DRBM domain-containing protein</fullName>
    </recommendedName>
</protein>
<evidence type="ECO:0000313" key="5">
    <source>
        <dbReference type="EMBL" id="KAA8578839.1"/>
    </source>
</evidence>
<dbReference type="Proteomes" id="UP000327493">
    <property type="component" value="Unassembled WGS sequence"/>
</dbReference>
<evidence type="ECO:0000313" key="6">
    <source>
        <dbReference type="Proteomes" id="UP000327493"/>
    </source>
</evidence>